<accession>B0MM74</accession>
<evidence type="ECO:0000313" key="3">
    <source>
        <dbReference type="Proteomes" id="UP000005326"/>
    </source>
</evidence>
<name>B0MM74_9FIRM</name>
<keyword evidence="1" id="KW-0175">Coiled coil</keyword>
<reference evidence="2" key="1">
    <citation type="submission" date="2007-10" db="EMBL/GenBank/DDBJ databases">
        <authorList>
            <person name="Fulton L."/>
            <person name="Clifton S."/>
            <person name="Fulton B."/>
            <person name="Xu J."/>
            <person name="Minx P."/>
            <person name="Pepin K.H."/>
            <person name="Johnson M."/>
            <person name="Thiruvilangam P."/>
            <person name="Bhonagiri V."/>
            <person name="Nash W.E."/>
            <person name="Mardis E.R."/>
            <person name="Wilson R.K."/>
        </authorList>
    </citation>
    <scope>NUCLEOTIDE SEQUENCE [LARGE SCALE GENOMIC DNA]</scope>
    <source>
        <strain evidence="2">DSM 15702</strain>
    </source>
</reference>
<evidence type="ECO:0000256" key="1">
    <source>
        <dbReference type="SAM" id="Coils"/>
    </source>
</evidence>
<dbReference type="EMBL" id="ABCA03000040">
    <property type="protein sequence ID" value="EDS01229.1"/>
    <property type="molecule type" value="Genomic_DNA"/>
</dbReference>
<comment type="caution">
    <text evidence="2">The sequence shown here is derived from an EMBL/GenBank/DDBJ whole genome shotgun (WGS) entry which is preliminary data.</text>
</comment>
<sequence>MISIDTDMLRQLAAAAKEANEAIENATLRLTAITEHRDWGCKEKNTINEYTVNNKKKIRILQDNSSSFLSALNDVVNDFENTEKNVCNNTGGIDSIIANAMDAAWGAIGVIGKPHETDNNMLPYHNRPVVISEAAVSAIDSVIKDIPQFKPAVDMPGAAICNFNDIDLSAGGEK</sequence>
<dbReference type="Proteomes" id="UP000005326">
    <property type="component" value="Unassembled WGS sequence"/>
</dbReference>
<evidence type="ECO:0000313" key="2">
    <source>
        <dbReference type="EMBL" id="EDS01229.1"/>
    </source>
</evidence>
<protein>
    <submittedName>
        <fullName evidence="2">Uncharacterized protein</fullName>
    </submittedName>
</protein>
<proteinExistence type="predicted"/>
<dbReference type="AlphaFoldDB" id="B0MM74"/>
<gene>
    <name evidence="2" type="ORF">EUBSIR_00900</name>
</gene>
<feature type="coiled-coil region" evidence="1">
    <location>
        <begin position="9"/>
        <end position="36"/>
    </location>
</feature>
<reference evidence="2" key="2">
    <citation type="submission" date="2014-06" db="EMBL/GenBank/DDBJ databases">
        <title>Draft genome sequence of Eubacterium siraeum (DSM 15702).</title>
        <authorList>
            <person name="Sudarsanam P."/>
            <person name="Ley R."/>
            <person name="Guruge J."/>
            <person name="Turnbaugh P.J."/>
            <person name="Mahowald M."/>
            <person name="Liep D."/>
            <person name="Gordon J."/>
        </authorList>
    </citation>
    <scope>NUCLEOTIDE SEQUENCE</scope>
    <source>
        <strain evidence="2">DSM 15702</strain>
    </source>
</reference>
<organism evidence="2 3">
    <name type="scientific">[Eubacterium] siraeum DSM 15702</name>
    <dbReference type="NCBI Taxonomy" id="428128"/>
    <lineage>
        <taxon>Bacteria</taxon>
        <taxon>Bacillati</taxon>
        <taxon>Bacillota</taxon>
        <taxon>Clostridia</taxon>
        <taxon>Eubacteriales</taxon>
        <taxon>Oscillospiraceae</taxon>
        <taxon>Oscillospiraceae incertae sedis</taxon>
    </lineage>
</organism>
<keyword evidence="3" id="KW-1185">Reference proteome</keyword>